<evidence type="ECO:0000256" key="5">
    <source>
        <dbReference type="ARBA" id="ARBA00022741"/>
    </source>
</evidence>
<comment type="caution">
    <text evidence="12">The sequence shown here is derived from an EMBL/GenBank/DDBJ whole genome shotgun (WGS) entry which is preliminary data.</text>
</comment>
<dbReference type="GO" id="GO:0140359">
    <property type="term" value="F:ABC-type transporter activity"/>
    <property type="evidence" value="ECO:0007669"/>
    <property type="project" value="InterPro"/>
</dbReference>
<dbReference type="STRING" id="123822.B0188_01365"/>
<dbReference type="AlphaFoldDB" id="A0A1T0BAJ0"/>
<dbReference type="GO" id="GO:0016887">
    <property type="term" value="F:ATP hydrolysis activity"/>
    <property type="evidence" value="ECO:0007669"/>
    <property type="project" value="InterPro"/>
</dbReference>
<accession>A0A1T0BAJ0</accession>
<gene>
    <name evidence="12" type="ORF">B0188_01365</name>
</gene>
<evidence type="ECO:0000259" key="10">
    <source>
        <dbReference type="PROSITE" id="PS50893"/>
    </source>
</evidence>
<reference evidence="12 13" key="1">
    <citation type="submission" date="2017-02" db="EMBL/GenBank/DDBJ databases">
        <title>Draft genome sequence of Haemophilus felis CCUG 31170 type strain.</title>
        <authorList>
            <person name="Engstrom-Jakobsson H."/>
            <person name="Salva-Serra F."/>
            <person name="Thorell K."/>
            <person name="Gonzales-Siles L."/>
            <person name="Karlsson R."/>
            <person name="Boulund F."/>
            <person name="Engstrand L."/>
            <person name="Kristiansson E."/>
            <person name="Moore E."/>
        </authorList>
    </citation>
    <scope>NUCLEOTIDE SEQUENCE [LARGE SCALE GENOMIC DNA]</scope>
    <source>
        <strain evidence="12 13">CCUG 31170</strain>
    </source>
</reference>
<organism evidence="12 13">
    <name type="scientific">[Haemophilus] felis</name>
    <dbReference type="NCBI Taxonomy" id="123822"/>
    <lineage>
        <taxon>Bacteria</taxon>
        <taxon>Pseudomonadati</taxon>
        <taxon>Pseudomonadota</taxon>
        <taxon>Gammaproteobacteria</taxon>
        <taxon>Pasteurellales</taxon>
        <taxon>Pasteurellaceae</taxon>
    </lineage>
</organism>
<keyword evidence="3 9" id="KW-0500">Molybdenum</keyword>
<dbReference type="GO" id="GO:0015098">
    <property type="term" value="F:molybdate ion transmembrane transporter activity"/>
    <property type="evidence" value="ECO:0007669"/>
    <property type="project" value="InterPro"/>
</dbReference>
<dbReference type="InterPro" id="IPR027417">
    <property type="entry name" value="P-loop_NTPase"/>
</dbReference>
<feature type="domain" description="Mop" evidence="11">
    <location>
        <begin position="294"/>
        <end position="356"/>
    </location>
</feature>
<dbReference type="Gene3D" id="3.40.50.300">
    <property type="entry name" value="P-loop containing nucleotide triphosphate hydrolases"/>
    <property type="match status" value="1"/>
</dbReference>
<evidence type="ECO:0000256" key="6">
    <source>
        <dbReference type="ARBA" id="ARBA00022840"/>
    </source>
</evidence>
<evidence type="ECO:0000259" key="11">
    <source>
        <dbReference type="PROSITE" id="PS51866"/>
    </source>
</evidence>
<dbReference type="Pfam" id="PF00005">
    <property type="entry name" value="ABC_tran"/>
    <property type="match status" value="1"/>
</dbReference>
<protein>
    <submittedName>
        <fullName evidence="12">Molybdenum ABC transporter ATP-binding protein</fullName>
    </submittedName>
</protein>
<evidence type="ECO:0000256" key="4">
    <source>
        <dbReference type="ARBA" id="ARBA00022519"/>
    </source>
</evidence>
<proteinExistence type="predicted"/>
<keyword evidence="7" id="KW-1278">Translocase</keyword>
<feature type="domain" description="ABC transporter" evidence="10">
    <location>
        <begin position="1"/>
        <end position="229"/>
    </location>
</feature>
<dbReference type="InterPro" id="IPR050334">
    <property type="entry name" value="Molybdenum_import_ModC"/>
</dbReference>
<dbReference type="SUPFAM" id="SSF50331">
    <property type="entry name" value="MOP-like"/>
    <property type="match status" value="1"/>
</dbReference>
<sequence>MLKINVRKQLGNLSLVADLQIPAQGVTALFGLSGSGKTSLINLVGGLSHPDQGIISLNDRVLVDKSKNICIPAHQRKIGYVFQDARLFPHYSVKGNLCYGNKKIAQDKFEQIVSLLGIEHLLKRYPITLSGGEKQRVAIGRALLTDPEILLMDEPLSALDLPRKHELMSYLENLSQQIQIPILYVTHSLDELLRLAKNVVLLDEGRVLAYDSLEAIWENPLFLPWKLEDEQSAVLLLPVLEHKSVYKITALSLNAEQEDQQCLWIRQQDKPIGSDVRVCIKSSDVAISLVRPTRTSVRNILSGKVLNIVEGENRVDVQLMICQKTIWATISKWALEDLGLRVGQAVFAQIKAISVL</sequence>
<dbReference type="PANTHER" id="PTHR43514:SF4">
    <property type="entry name" value="ABC TRANSPORTER I FAMILY MEMBER 10"/>
    <property type="match status" value="1"/>
</dbReference>
<dbReference type="PROSITE" id="PS51866">
    <property type="entry name" value="MOP"/>
    <property type="match status" value="1"/>
</dbReference>
<evidence type="ECO:0000313" key="13">
    <source>
        <dbReference type="Proteomes" id="UP000190023"/>
    </source>
</evidence>
<evidence type="ECO:0000256" key="7">
    <source>
        <dbReference type="ARBA" id="ARBA00022967"/>
    </source>
</evidence>
<dbReference type="InterPro" id="IPR004606">
    <property type="entry name" value="Mop_domain"/>
</dbReference>
<evidence type="ECO:0000256" key="3">
    <source>
        <dbReference type="ARBA" id="ARBA00022505"/>
    </source>
</evidence>
<keyword evidence="2" id="KW-1003">Cell membrane</keyword>
<dbReference type="GO" id="GO:0005524">
    <property type="term" value="F:ATP binding"/>
    <property type="evidence" value="ECO:0007669"/>
    <property type="project" value="UniProtKB-KW"/>
</dbReference>
<dbReference type="NCBIfam" id="TIGR02142">
    <property type="entry name" value="modC_ABC"/>
    <property type="match status" value="1"/>
</dbReference>
<dbReference type="OrthoDB" id="9802264at2"/>
<evidence type="ECO:0000256" key="8">
    <source>
        <dbReference type="ARBA" id="ARBA00023136"/>
    </source>
</evidence>
<keyword evidence="13" id="KW-1185">Reference proteome</keyword>
<dbReference type="InterPro" id="IPR003593">
    <property type="entry name" value="AAA+_ATPase"/>
</dbReference>
<dbReference type="GO" id="GO:0016020">
    <property type="term" value="C:membrane"/>
    <property type="evidence" value="ECO:0007669"/>
    <property type="project" value="InterPro"/>
</dbReference>
<dbReference type="InterPro" id="IPR011868">
    <property type="entry name" value="ModC_ABC_ATP-bd"/>
</dbReference>
<dbReference type="PANTHER" id="PTHR43514">
    <property type="entry name" value="ABC TRANSPORTER I FAMILY MEMBER 10"/>
    <property type="match status" value="1"/>
</dbReference>
<dbReference type="SMART" id="SM00382">
    <property type="entry name" value="AAA"/>
    <property type="match status" value="1"/>
</dbReference>
<dbReference type="InterPro" id="IPR017871">
    <property type="entry name" value="ABC_transporter-like_CS"/>
</dbReference>
<keyword evidence="4" id="KW-0997">Cell inner membrane</keyword>
<evidence type="ECO:0000256" key="1">
    <source>
        <dbReference type="ARBA" id="ARBA00022448"/>
    </source>
</evidence>
<dbReference type="Gene3D" id="2.40.50.100">
    <property type="match status" value="1"/>
</dbReference>
<dbReference type="InterPro" id="IPR005116">
    <property type="entry name" value="Transp-assoc_OB_typ1"/>
</dbReference>
<keyword evidence="8" id="KW-0472">Membrane</keyword>
<name>A0A1T0BAJ0_9PAST</name>
<dbReference type="Pfam" id="PF03459">
    <property type="entry name" value="TOBE"/>
    <property type="match status" value="1"/>
</dbReference>
<evidence type="ECO:0000256" key="9">
    <source>
        <dbReference type="PROSITE-ProRule" id="PRU01213"/>
    </source>
</evidence>
<evidence type="ECO:0000313" key="12">
    <source>
        <dbReference type="EMBL" id="OOS07064.1"/>
    </source>
</evidence>
<dbReference type="Proteomes" id="UP000190023">
    <property type="component" value="Unassembled WGS sequence"/>
</dbReference>
<dbReference type="InterPro" id="IPR003439">
    <property type="entry name" value="ABC_transporter-like_ATP-bd"/>
</dbReference>
<evidence type="ECO:0000256" key="2">
    <source>
        <dbReference type="ARBA" id="ARBA00022475"/>
    </source>
</evidence>
<dbReference type="NCBIfam" id="NF008355">
    <property type="entry name" value="PRK11144.1"/>
    <property type="match status" value="1"/>
</dbReference>
<keyword evidence="1" id="KW-0813">Transport</keyword>
<dbReference type="PROSITE" id="PS50893">
    <property type="entry name" value="ABC_TRANSPORTER_2"/>
    <property type="match status" value="1"/>
</dbReference>
<dbReference type="FunFam" id="3.40.50.300:FF:000634">
    <property type="entry name" value="Molybdenum import ATP-binding protein ModC"/>
    <property type="match status" value="1"/>
</dbReference>
<keyword evidence="5" id="KW-0547">Nucleotide-binding</keyword>
<dbReference type="SUPFAM" id="SSF52540">
    <property type="entry name" value="P-loop containing nucleoside triphosphate hydrolases"/>
    <property type="match status" value="1"/>
</dbReference>
<keyword evidence="6 12" id="KW-0067">ATP-binding</keyword>
<dbReference type="InterPro" id="IPR008995">
    <property type="entry name" value="Mo/tungstate-bd_C_term_dom"/>
</dbReference>
<dbReference type="EMBL" id="MUYB01000005">
    <property type="protein sequence ID" value="OOS07064.1"/>
    <property type="molecule type" value="Genomic_DNA"/>
</dbReference>
<dbReference type="PROSITE" id="PS00211">
    <property type="entry name" value="ABC_TRANSPORTER_1"/>
    <property type="match status" value="1"/>
</dbReference>